<dbReference type="Proteomes" id="UP001527882">
    <property type="component" value="Unassembled WGS sequence"/>
</dbReference>
<keyword evidence="8" id="KW-0804">Transcription</keyword>
<dbReference type="PROSITE" id="PS50044">
    <property type="entry name" value="SIGMA54_3"/>
    <property type="match status" value="1"/>
</dbReference>
<evidence type="ECO:0000256" key="5">
    <source>
        <dbReference type="ARBA" id="ARBA00023015"/>
    </source>
</evidence>
<dbReference type="Gene3D" id="1.10.10.1330">
    <property type="entry name" value="RNA polymerase sigma-54 factor, core-binding domain"/>
    <property type="match status" value="1"/>
</dbReference>
<dbReference type="Pfam" id="PF00309">
    <property type="entry name" value="Sigma54_AID"/>
    <property type="match status" value="1"/>
</dbReference>
<name>A0ABT4QEC3_9BACL</name>
<comment type="caution">
    <text evidence="11">The sequence shown here is derived from an EMBL/GenBank/DDBJ whole genome shotgun (WGS) entry which is preliminary data.</text>
</comment>
<sequence>MQLQNTLAQGQYMKLNITPQLIQSMNILQMSMADLAHYIQEHALENPFLDVVVNHETFYTRRKKCGLKANSAKSLPYDMVELAGGEAETLEAALLSQLRTSKLNEKTYKIAKYLVGNLNDDGFLLVPLEEVSEYFREPMAEIMNALTSLQSLDPAGVGARSLQECLCIQILRDPNSDPWAYRIITDYFNELACGKLQHIANGLNIAKEQVVQSLEYIRTLKPRPGLMYNNHRPNYIVPDAVIQKEHDRYVVLVNEMCMPKVSVNRYYYRHLVKGSENKEAKSYIHHNLREAHWLIDSLEQRKATLLRVIEAILQEQLLFLEKGISYLKPMILKTIAMKLNVDESTVSRAIRNKFILTPRGMFELKFFFTNGLLTYNGEAASAKSIKAQIRSLIDSEKKAKPLSDQQITDMLAQKGLQISRRTVMKYREEMHILSSRLRVLSQ</sequence>
<evidence type="ECO:0000256" key="4">
    <source>
        <dbReference type="ARBA" id="ARBA00022695"/>
    </source>
</evidence>
<feature type="domain" description="RNA polymerase sigma factor 54 core-binding" evidence="10">
    <location>
        <begin position="86"/>
        <end position="267"/>
    </location>
</feature>
<keyword evidence="2" id="KW-0240">DNA-directed RNA polymerase</keyword>
<dbReference type="Pfam" id="PF04552">
    <property type="entry name" value="Sigma54_DBD"/>
    <property type="match status" value="1"/>
</dbReference>
<dbReference type="PANTHER" id="PTHR32248">
    <property type="entry name" value="RNA POLYMERASE SIGMA-54 FACTOR"/>
    <property type="match status" value="1"/>
</dbReference>
<proteinExistence type="inferred from homology"/>
<dbReference type="RefSeq" id="WP_269883764.1">
    <property type="nucleotide sequence ID" value="NZ_JAQAGZ010000016.1"/>
</dbReference>
<dbReference type="Gene3D" id="1.10.10.60">
    <property type="entry name" value="Homeodomain-like"/>
    <property type="match status" value="1"/>
</dbReference>
<evidence type="ECO:0000256" key="7">
    <source>
        <dbReference type="ARBA" id="ARBA00023125"/>
    </source>
</evidence>
<evidence type="ECO:0000259" key="9">
    <source>
        <dbReference type="Pfam" id="PF04552"/>
    </source>
</evidence>
<evidence type="ECO:0000256" key="2">
    <source>
        <dbReference type="ARBA" id="ARBA00022478"/>
    </source>
</evidence>
<dbReference type="InterPro" id="IPR038709">
    <property type="entry name" value="RpoN_core-bd_sf"/>
</dbReference>
<evidence type="ECO:0000256" key="8">
    <source>
        <dbReference type="ARBA" id="ARBA00023163"/>
    </source>
</evidence>
<dbReference type="EMBL" id="JAQAGZ010000016">
    <property type="protein sequence ID" value="MCZ8515231.1"/>
    <property type="molecule type" value="Genomic_DNA"/>
</dbReference>
<protein>
    <submittedName>
        <fullName evidence="11">RNA polymerase factor sigma-54</fullName>
    </submittedName>
</protein>
<evidence type="ECO:0000256" key="1">
    <source>
        <dbReference type="ARBA" id="ARBA00008798"/>
    </source>
</evidence>
<comment type="similarity">
    <text evidence="1">Belongs to the sigma-54 factor family.</text>
</comment>
<evidence type="ECO:0000313" key="11">
    <source>
        <dbReference type="EMBL" id="MCZ8515231.1"/>
    </source>
</evidence>
<evidence type="ECO:0000256" key="6">
    <source>
        <dbReference type="ARBA" id="ARBA00023082"/>
    </source>
</evidence>
<keyword evidence="3" id="KW-0808">Transferase</keyword>
<reference evidence="11 12" key="1">
    <citation type="submission" date="2022-12" db="EMBL/GenBank/DDBJ databases">
        <title>Draft genome sequence of Paenibacillus sp. dW9.</title>
        <authorList>
            <person name="Choi E.-W."/>
            <person name="Kim D.-U."/>
        </authorList>
    </citation>
    <scope>NUCLEOTIDE SEQUENCE [LARGE SCALE GENOMIC DNA]</scope>
    <source>
        <strain evidence="12">dW9</strain>
    </source>
</reference>
<evidence type="ECO:0000256" key="3">
    <source>
        <dbReference type="ARBA" id="ARBA00022679"/>
    </source>
</evidence>
<dbReference type="Pfam" id="PF04963">
    <property type="entry name" value="Sigma54_CBD"/>
    <property type="match status" value="1"/>
</dbReference>
<dbReference type="PIRSF" id="PIRSF000774">
    <property type="entry name" value="RpoN"/>
    <property type="match status" value="1"/>
</dbReference>
<dbReference type="PRINTS" id="PR00045">
    <property type="entry name" value="SIGMA54FCT"/>
</dbReference>
<keyword evidence="5" id="KW-0805">Transcription regulation</keyword>
<keyword evidence="4" id="KW-0548">Nucleotidyltransferase</keyword>
<dbReference type="NCBIfam" id="TIGR02395">
    <property type="entry name" value="rpoN_sigma"/>
    <property type="match status" value="1"/>
</dbReference>
<gene>
    <name evidence="11" type="primary">rpoN</name>
    <name evidence="11" type="ORF">O9H85_22995</name>
</gene>
<organism evidence="11 12">
    <name type="scientific">Paenibacillus gyeongsangnamensis</name>
    <dbReference type="NCBI Taxonomy" id="3388067"/>
    <lineage>
        <taxon>Bacteria</taxon>
        <taxon>Bacillati</taxon>
        <taxon>Bacillota</taxon>
        <taxon>Bacilli</taxon>
        <taxon>Bacillales</taxon>
        <taxon>Paenibacillaceae</taxon>
        <taxon>Paenibacillus</taxon>
    </lineage>
</organism>
<dbReference type="InterPro" id="IPR007046">
    <property type="entry name" value="RNA_pol_sigma_54_core-bd"/>
</dbReference>
<dbReference type="InterPro" id="IPR000394">
    <property type="entry name" value="RNA_pol_sigma_54"/>
</dbReference>
<dbReference type="PANTHER" id="PTHR32248:SF4">
    <property type="entry name" value="RNA POLYMERASE SIGMA-54 FACTOR"/>
    <property type="match status" value="1"/>
</dbReference>
<keyword evidence="12" id="KW-1185">Reference proteome</keyword>
<feature type="domain" description="RNA polymerase sigma factor 54 DNA-binding" evidence="9">
    <location>
        <begin position="282"/>
        <end position="438"/>
    </location>
</feature>
<accession>A0ABT4QEC3</accession>
<dbReference type="InterPro" id="IPR007634">
    <property type="entry name" value="RNA_pol_sigma_54_DNA-bd"/>
</dbReference>
<keyword evidence="7" id="KW-0238">DNA-binding</keyword>
<evidence type="ECO:0000259" key="10">
    <source>
        <dbReference type="Pfam" id="PF04963"/>
    </source>
</evidence>
<keyword evidence="6" id="KW-0731">Sigma factor</keyword>
<evidence type="ECO:0000313" key="12">
    <source>
        <dbReference type="Proteomes" id="UP001527882"/>
    </source>
</evidence>